<keyword evidence="5 6" id="KW-0560">Oxidoreductase</keyword>
<dbReference type="GO" id="GO:0050660">
    <property type="term" value="F:flavin adenine dinucleotide binding"/>
    <property type="evidence" value="ECO:0007669"/>
    <property type="project" value="InterPro"/>
</dbReference>
<dbReference type="PIRSF" id="PIRSF016578">
    <property type="entry name" value="HsaA"/>
    <property type="match status" value="1"/>
</dbReference>
<sequence length="390" mass="41524">MPDRAPQPVDRQLPTEEARDLISLVREIAQREIAPRAAEEEEASRFPRELFGLLSESGLLGLPYDLEHGGGDQPYEVYLQVLEELAAARLTVGLGVSVHTLACHALANYGTKEQQVEHLPAMLGGGLLGAYCLSEPASGSDAASLRTKAVREGDEWVITGTKSWITHGGVADFYTVMARTGGEGSRGITAFLVPGDAEGLSAAAPEKKMGMKGSPTAQLNFDGVRVGDARRLGEEGQGFAIALSALDSGRLGIAACAIGVAQAALDEAVAYATGRQQFGRPISDFQGLRFMLADMATQTEAGRALYLSAARLRDAGRPFSKQAAMAKLLCTDAAMRVTTDAVQILGGYGYTADFPAERYMREAKVLQIVEGTNQIQRMVIARHLAGPESR</sequence>
<dbReference type="Gene3D" id="1.20.140.10">
    <property type="entry name" value="Butyryl-CoA Dehydrogenase, subunit A, domain 3"/>
    <property type="match status" value="1"/>
</dbReference>
<dbReference type="PROSITE" id="PS00072">
    <property type="entry name" value="ACYL_COA_DH_1"/>
    <property type="match status" value="1"/>
</dbReference>
<protein>
    <submittedName>
        <fullName evidence="10">Acyl-CoA dehydrogenase</fullName>
    </submittedName>
</protein>
<dbReference type="InterPro" id="IPR009100">
    <property type="entry name" value="AcylCoA_DH/oxidase_NM_dom_sf"/>
</dbReference>
<dbReference type="EMBL" id="BCMM01000036">
    <property type="protein sequence ID" value="GAQ66015.1"/>
    <property type="molecule type" value="Genomic_DNA"/>
</dbReference>
<dbReference type="PANTHER" id="PTHR43884">
    <property type="entry name" value="ACYL-COA DEHYDROGENASE"/>
    <property type="match status" value="1"/>
</dbReference>
<dbReference type="InterPro" id="IPR009075">
    <property type="entry name" value="AcylCo_DH/oxidase_C"/>
</dbReference>
<dbReference type="InterPro" id="IPR006089">
    <property type="entry name" value="Acyl-CoA_DH_CS"/>
</dbReference>
<dbReference type="Gene3D" id="2.40.110.10">
    <property type="entry name" value="Butyryl-CoA Dehydrogenase, subunit A, domain 2"/>
    <property type="match status" value="1"/>
</dbReference>
<dbReference type="InterPro" id="IPR006091">
    <property type="entry name" value="Acyl-CoA_Oxase/DH_mid-dom"/>
</dbReference>
<dbReference type="PANTHER" id="PTHR43884:SF12">
    <property type="entry name" value="ISOVALERYL-COA DEHYDROGENASE, MITOCHONDRIAL-RELATED"/>
    <property type="match status" value="1"/>
</dbReference>
<evidence type="ECO:0000256" key="4">
    <source>
        <dbReference type="ARBA" id="ARBA00022827"/>
    </source>
</evidence>
<dbReference type="InterPro" id="IPR046373">
    <property type="entry name" value="Acyl-CoA_Oxase/DH_mid-dom_sf"/>
</dbReference>
<comment type="caution">
    <text evidence="10">The sequence shown here is derived from an EMBL/GenBank/DDBJ whole genome shotgun (WGS) entry which is preliminary data.</text>
</comment>
<keyword evidence="3 6" id="KW-0285">Flavoprotein</keyword>
<comment type="similarity">
    <text evidence="2 6">Belongs to the acyl-CoA dehydrogenase family.</text>
</comment>
<evidence type="ECO:0000313" key="11">
    <source>
        <dbReference type="Proteomes" id="UP000067448"/>
    </source>
</evidence>
<reference evidence="10 11" key="2">
    <citation type="journal article" date="2016" name="Genome Announc.">
        <title>Draft Genome Sequences of Streptomyces scabiei S58, Streptomyces turgidiscabies T45, and Streptomyces acidiscabies a10, the Pathogens of Potato Common Scab, Isolated in Japan.</title>
        <authorList>
            <person name="Tomihama T."/>
            <person name="Nishi Y."/>
            <person name="Sakai M."/>
            <person name="Ikenaga M."/>
            <person name="Okubo T."/>
            <person name="Ikeda S."/>
        </authorList>
    </citation>
    <scope>NUCLEOTIDE SEQUENCE [LARGE SCALE GENOMIC DNA]</scope>
    <source>
        <strain evidence="10 11">S58</strain>
    </source>
</reference>
<dbReference type="GO" id="GO:0003995">
    <property type="term" value="F:acyl-CoA dehydrogenase activity"/>
    <property type="evidence" value="ECO:0007669"/>
    <property type="project" value="InterPro"/>
</dbReference>
<dbReference type="InterPro" id="IPR036250">
    <property type="entry name" value="AcylCo_DH-like_C"/>
</dbReference>
<evidence type="ECO:0000256" key="5">
    <source>
        <dbReference type="ARBA" id="ARBA00023002"/>
    </source>
</evidence>
<proteinExistence type="inferred from homology"/>
<evidence type="ECO:0000259" key="7">
    <source>
        <dbReference type="Pfam" id="PF00441"/>
    </source>
</evidence>
<evidence type="ECO:0000259" key="9">
    <source>
        <dbReference type="Pfam" id="PF02771"/>
    </source>
</evidence>
<evidence type="ECO:0000313" key="10">
    <source>
        <dbReference type="EMBL" id="GAQ66015.1"/>
    </source>
</evidence>
<dbReference type="FunFam" id="2.40.110.10:FF:000001">
    <property type="entry name" value="Acyl-CoA dehydrogenase, mitochondrial"/>
    <property type="match status" value="1"/>
</dbReference>
<dbReference type="Proteomes" id="UP000067448">
    <property type="component" value="Unassembled WGS sequence"/>
</dbReference>
<dbReference type="SUPFAM" id="SSF47203">
    <property type="entry name" value="Acyl-CoA dehydrogenase C-terminal domain-like"/>
    <property type="match status" value="1"/>
</dbReference>
<accession>A0A100JUP2</accession>
<feature type="domain" description="Acyl-CoA dehydrogenase/oxidase C-terminal" evidence="7">
    <location>
        <begin position="236"/>
        <end position="384"/>
    </location>
</feature>
<dbReference type="SUPFAM" id="SSF56645">
    <property type="entry name" value="Acyl-CoA dehydrogenase NM domain-like"/>
    <property type="match status" value="1"/>
</dbReference>
<dbReference type="PROSITE" id="PS00073">
    <property type="entry name" value="ACYL_COA_DH_2"/>
    <property type="match status" value="1"/>
</dbReference>
<keyword evidence="4 6" id="KW-0274">FAD</keyword>
<feature type="domain" description="Acyl-CoA oxidase/dehydrogenase middle" evidence="8">
    <location>
        <begin position="130"/>
        <end position="224"/>
    </location>
</feature>
<feature type="domain" description="Acyl-CoA dehydrogenase/oxidase N-terminal" evidence="9">
    <location>
        <begin position="15"/>
        <end position="125"/>
    </location>
</feature>
<evidence type="ECO:0000256" key="1">
    <source>
        <dbReference type="ARBA" id="ARBA00001974"/>
    </source>
</evidence>
<dbReference type="FunFam" id="1.20.140.10:FF:000004">
    <property type="entry name" value="Acyl-CoA dehydrogenase FadE25"/>
    <property type="match status" value="1"/>
</dbReference>
<dbReference type="RefSeq" id="WP_059083322.1">
    <property type="nucleotide sequence ID" value="NZ_BCMM01000036.1"/>
</dbReference>
<dbReference type="Pfam" id="PF02771">
    <property type="entry name" value="Acyl-CoA_dh_N"/>
    <property type="match status" value="1"/>
</dbReference>
<comment type="cofactor">
    <cofactor evidence="1 6">
        <name>FAD</name>
        <dbReference type="ChEBI" id="CHEBI:57692"/>
    </cofactor>
</comment>
<organism evidence="10 11">
    <name type="scientific">Streptomyces scabiei</name>
    <dbReference type="NCBI Taxonomy" id="1930"/>
    <lineage>
        <taxon>Bacteria</taxon>
        <taxon>Bacillati</taxon>
        <taxon>Actinomycetota</taxon>
        <taxon>Actinomycetes</taxon>
        <taxon>Kitasatosporales</taxon>
        <taxon>Streptomycetaceae</taxon>
        <taxon>Streptomyces</taxon>
    </lineage>
</organism>
<dbReference type="AlphaFoldDB" id="A0A100JUP2"/>
<dbReference type="InterPro" id="IPR013786">
    <property type="entry name" value="AcylCoA_DH/ox_N"/>
</dbReference>
<evidence type="ECO:0000259" key="8">
    <source>
        <dbReference type="Pfam" id="PF02770"/>
    </source>
</evidence>
<reference evidence="11" key="1">
    <citation type="submission" date="2015-11" db="EMBL/GenBank/DDBJ databases">
        <authorList>
            <consortium name="Cross-ministerial Strategic Innovation Promotion Program (SIP) consortium"/>
            <person name="Tomihama T."/>
            <person name="Ikenaga M."/>
            <person name="Sakai M."/>
            <person name="Okubo T."/>
            <person name="Ikeda S."/>
        </authorList>
    </citation>
    <scope>NUCLEOTIDE SEQUENCE [LARGE SCALE GENOMIC DNA]</scope>
    <source>
        <strain evidence="11">S58</strain>
    </source>
</reference>
<reference evidence="11" key="3">
    <citation type="submission" date="2016-02" db="EMBL/GenBank/DDBJ databases">
        <title>Draft genome of pathogenic Streptomyces sp. in Japan.</title>
        <authorList>
            <person name="Tomihama T."/>
            <person name="Ikenaga M."/>
            <person name="Sakai M."/>
            <person name="Okubo T."/>
            <person name="Ikeda S."/>
        </authorList>
    </citation>
    <scope>NUCLEOTIDE SEQUENCE [LARGE SCALE GENOMIC DNA]</scope>
    <source>
        <strain evidence="11">S58</strain>
    </source>
</reference>
<dbReference type="InterPro" id="IPR037069">
    <property type="entry name" value="AcylCoA_DH/ox_N_sf"/>
</dbReference>
<dbReference type="Pfam" id="PF02770">
    <property type="entry name" value="Acyl-CoA_dh_M"/>
    <property type="match status" value="1"/>
</dbReference>
<evidence type="ECO:0000256" key="3">
    <source>
        <dbReference type="ARBA" id="ARBA00022630"/>
    </source>
</evidence>
<dbReference type="Pfam" id="PF00441">
    <property type="entry name" value="Acyl-CoA_dh_1"/>
    <property type="match status" value="1"/>
</dbReference>
<evidence type="ECO:0000256" key="6">
    <source>
        <dbReference type="RuleBase" id="RU362125"/>
    </source>
</evidence>
<gene>
    <name evidence="10" type="primary">acdA_6</name>
    <name evidence="10" type="ORF">SsS58_06443</name>
</gene>
<name>A0A100JUP2_STRSC</name>
<dbReference type="OrthoDB" id="8876745at2"/>
<evidence type="ECO:0000256" key="2">
    <source>
        <dbReference type="ARBA" id="ARBA00009347"/>
    </source>
</evidence>
<dbReference type="Gene3D" id="1.10.540.10">
    <property type="entry name" value="Acyl-CoA dehydrogenase/oxidase, N-terminal domain"/>
    <property type="match status" value="1"/>
</dbReference>